<feature type="transmembrane region" description="Helical" evidence="1">
    <location>
        <begin position="135"/>
        <end position="155"/>
    </location>
</feature>
<dbReference type="OrthoDB" id="9781349at2"/>
<dbReference type="Pfam" id="PF01970">
    <property type="entry name" value="TctA"/>
    <property type="match status" value="1"/>
</dbReference>
<evidence type="ECO:0000259" key="2">
    <source>
        <dbReference type="Pfam" id="PF01970"/>
    </source>
</evidence>
<feature type="transmembrane region" description="Helical" evidence="1">
    <location>
        <begin position="106"/>
        <end position="129"/>
    </location>
</feature>
<feature type="domain" description="DUF112" evidence="2">
    <location>
        <begin position="17"/>
        <end position="435"/>
    </location>
</feature>
<feature type="transmembrane region" description="Helical" evidence="1">
    <location>
        <begin position="250"/>
        <end position="276"/>
    </location>
</feature>
<feature type="transmembrane region" description="Helical" evidence="1">
    <location>
        <begin position="359"/>
        <end position="381"/>
    </location>
</feature>
<evidence type="ECO:0000313" key="3">
    <source>
        <dbReference type="EMBL" id="KAB2335941.1"/>
    </source>
</evidence>
<feature type="transmembrane region" description="Helical" evidence="1">
    <location>
        <begin position="39"/>
        <end position="66"/>
    </location>
</feature>
<evidence type="ECO:0000256" key="1">
    <source>
        <dbReference type="SAM" id="Phobius"/>
    </source>
</evidence>
<keyword evidence="1" id="KW-0812">Transmembrane</keyword>
<sequence>MQMVLEGLLIALQPINLLWITAGGFLGTIVGMLPGLGPATAVAVLVPITFGMDPTSAIILMTAIYCGAMYGGSRSSILLNTPGDGSAIAATFDGYPMAKKGLGGQALAISAIASFIGGMLGVVGFIFLAQPLANFALKFGSAEYFLLMLFTLSAIVSLSRGAMIKGFLSMCIGLAIGTIGVDLQSGVYRFTMGIHHFTEGIEFLIIIMGIYAVGEVLYNLLTINRPTEKKETVGKIWITKKQWKKSKWPIFRSAPLGFLVGVLPGAGGTIASMLSYSTEKQLAKKPEEFGKGRIEGLAAPESANNGAAVGAMIPLLSMGVPGSATTGVMLGVLIMLGIKPGPFLFQQNGDMVWALINSMFIGNIVLIIINILLVGLLIKILDTPPKILYPIILVLSFVGVYTFNYSAADFFLLIIFGMLGLFMKLYHFPVAPLILALIVGPDMEQNFRKSIIASDGSIGYFFSSPISIVLMILTVISILYPFVMRKIQNRRTNSNGLDV</sequence>
<name>A0A7V7RQY1_9BACI</name>
<feature type="transmembrane region" description="Helical" evidence="1">
    <location>
        <begin position="162"/>
        <end position="181"/>
    </location>
</feature>
<dbReference type="PANTHER" id="PTHR35342:SF5">
    <property type="entry name" value="TRICARBOXYLIC TRANSPORT PROTEIN"/>
    <property type="match status" value="1"/>
</dbReference>
<feature type="transmembrane region" description="Helical" evidence="1">
    <location>
        <begin position="7"/>
        <end position="33"/>
    </location>
</feature>
<dbReference type="EMBL" id="WBOT01000001">
    <property type="protein sequence ID" value="KAB2335941.1"/>
    <property type="molecule type" value="Genomic_DNA"/>
</dbReference>
<feature type="transmembrane region" description="Helical" evidence="1">
    <location>
        <begin position="410"/>
        <end position="438"/>
    </location>
</feature>
<dbReference type="AlphaFoldDB" id="A0A7V7RQY1"/>
<feature type="transmembrane region" description="Helical" evidence="1">
    <location>
        <begin position="458"/>
        <end position="483"/>
    </location>
</feature>
<accession>A0A7V7RQY1</accession>
<feature type="transmembrane region" description="Helical" evidence="1">
    <location>
        <begin position="315"/>
        <end position="338"/>
    </location>
</feature>
<proteinExistence type="predicted"/>
<protein>
    <submittedName>
        <fullName evidence="3">Tripartite tricarboxylate transporter permease</fullName>
    </submittedName>
</protein>
<keyword evidence="1" id="KW-0472">Membrane</keyword>
<dbReference type="PANTHER" id="PTHR35342">
    <property type="entry name" value="TRICARBOXYLIC TRANSPORT PROTEIN"/>
    <property type="match status" value="1"/>
</dbReference>
<keyword evidence="4" id="KW-1185">Reference proteome</keyword>
<gene>
    <name evidence="3" type="ORF">F7732_04205</name>
</gene>
<organism evidence="3 4">
    <name type="scientific">Bacillus mesophilum</name>
    <dbReference type="NCBI Taxonomy" id="1071718"/>
    <lineage>
        <taxon>Bacteria</taxon>
        <taxon>Bacillati</taxon>
        <taxon>Bacillota</taxon>
        <taxon>Bacilli</taxon>
        <taxon>Bacillales</taxon>
        <taxon>Bacillaceae</taxon>
        <taxon>Bacillus</taxon>
    </lineage>
</organism>
<dbReference type="Proteomes" id="UP000441354">
    <property type="component" value="Unassembled WGS sequence"/>
</dbReference>
<reference evidence="3 4" key="1">
    <citation type="journal article" date="2014" name="Arch. Microbiol.">
        <title>Bacillus mesophilum sp. nov., strain IITR-54T, a novel 4-chlorobiphenyl dechlorinating bacterium.</title>
        <authorList>
            <person name="Manickam N."/>
            <person name="Singh N.K."/>
            <person name="Bajaj A."/>
            <person name="Kumar R.M."/>
            <person name="Kaur G."/>
            <person name="Kaur N."/>
            <person name="Bala M."/>
            <person name="Kumar A."/>
            <person name="Mayilraj S."/>
        </authorList>
    </citation>
    <scope>NUCLEOTIDE SEQUENCE [LARGE SCALE GENOMIC DNA]</scope>
    <source>
        <strain evidence="3 4">IITR-54</strain>
    </source>
</reference>
<evidence type="ECO:0000313" key="4">
    <source>
        <dbReference type="Proteomes" id="UP000441354"/>
    </source>
</evidence>
<keyword evidence="1" id="KW-1133">Transmembrane helix</keyword>
<feature type="transmembrane region" description="Helical" evidence="1">
    <location>
        <begin position="387"/>
        <end position="403"/>
    </location>
</feature>
<feature type="transmembrane region" description="Helical" evidence="1">
    <location>
        <begin position="201"/>
        <end position="221"/>
    </location>
</feature>
<comment type="caution">
    <text evidence="3">The sequence shown here is derived from an EMBL/GenBank/DDBJ whole genome shotgun (WGS) entry which is preliminary data.</text>
</comment>
<dbReference type="InterPro" id="IPR002823">
    <property type="entry name" value="DUF112_TM"/>
</dbReference>